<sequence length="143" mass="15601">MSQTKLTPRNVLGGPLETCCTSPLTGFYRTGKCETGPDDIGTHVVCARMTAEFLAFTKSRGNDLSTPAPWFRFPGLKPGDQWCLCVSRWKEALEAGVAPPVILEATHEKALEVVSLADLKRHALPEPFSDVDEIALPDDEKTS</sequence>
<dbReference type="PANTHER" id="PTHR37466:SF1">
    <property type="entry name" value="SLR1628 PROTEIN"/>
    <property type="match status" value="1"/>
</dbReference>
<keyword evidence="2" id="KW-1185">Reference proteome</keyword>
<organism evidence="1 2">
    <name type="scientific">Chloracidobacterium sp. N</name>
    <dbReference type="NCBI Taxonomy" id="2821540"/>
    <lineage>
        <taxon>Bacteria</taxon>
        <taxon>Pseudomonadati</taxon>
        <taxon>Acidobacteriota</taxon>
        <taxon>Terriglobia</taxon>
        <taxon>Terriglobales</taxon>
        <taxon>Acidobacteriaceae</taxon>
        <taxon>Chloracidobacterium</taxon>
        <taxon>Chloracidobacterium aggregatum</taxon>
    </lineage>
</organism>
<evidence type="ECO:0000313" key="1">
    <source>
        <dbReference type="EMBL" id="QUV95493.1"/>
    </source>
</evidence>
<dbReference type="EMBL" id="CP072643">
    <property type="protein sequence ID" value="QUV95493.1"/>
    <property type="molecule type" value="Genomic_DNA"/>
</dbReference>
<protein>
    <submittedName>
        <fullName evidence="1">DUF2237 domain-containing protein</fullName>
    </submittedName>
</protein>
<dbReference type="RefSeq" id="WP_211423714.1">
    <property type="nucleotide sequence ID" value="NZ_CP072643.1"/>
</dbReference>
<accession>A0ABX8B4W8</accession>
<proteinExistence type="predicted"/>
<evidence type="ECO:0000313" key="2">
    <source>
        <dbReference type="Proteomes" id="UP000677668"/>
    </source>
</evidence>
<dbReference type="InterPro" id="IPR018714">
    <property type="entry name" value="DUF2237"/>
</dbReference>
<dbReference type="PANTHER" id="PTHR37466">
    <property type="entry name" value="SLR1628 PROTEIN"/>
    <property type="match status" value="1"/>
</dbReference>
<dbReference type="Pfam" id="PF09996">
    <property type="entry name" value="DUF2237"/>
    <property type="match status" value="1"/>
</dbReference>
<dbReference type="Proteomes" id="UP000677668">
    <property type="component" value="Chromosome 2"/>
</dbReference>
<gene>
    <name evidence="1" type="ORF">J8C05_11680</name>
</gene>
<name>A0ABX8B4W8_9BACT</name>
<reference evidence="1 2" key="1">
    <citation type="submission" date="2021-03" db="EMBL/GenBank/DDBJ databases">
        <title>Genomic and phenotypic characterization of Chloracidobacterium isolates provides evidence for multiple species.</title>
        <authorList>
            <person name="Saini M.K."/>
            <person name="Costas A.M.G."/>
            <person name="Tank M."/>
            <person name="Bryant D.A."/>
        </authorList>
    </citation>
    <scope>NUCLEOTIDE SEQUENCE [LARGE SCALE GENOMIC DNA]</scope>
    <source>
        <strain evidence="1 2">N</strain>
    </source>
</reference>
<dbReference type="Gene3D" id="3.30.56.110">
    <property type="entry name" value="Protein of unknown function DUF2237"/>
    <property type="match status" value="1"/>
</dbReference>